<accession>G7DWR6</accession>
<evidence type="ECO:0000256" key="1">
    <source>
        <dbReference type="SAM" id="MobiDB-lite"/>
    </source>
</evidence>
<dbReference type="OrthoDB" id="2550114at2759"/>
<keyword evidence="2" id="KW-0812">Transmembrane</keyword>
<feature type="transmembrane region" description="Helical" evidence="2">
    <location>
        <begin position="130"/>
        <end position="148"/>
    </location>
</feature>
<proteinExistence type="predicted"/>
<dbReference type="RefSeq" id="XP_014566413.1">
    <property type="nucleotide sequence ID" value="XM_014710927.1"/>
</dbReference>
<dbReference type="RefSeq" id="XP_014564766.1">
    <property type="nucleotide sequence ID" value="XM_014709280.1"/>
</dbReference>
<comment type="caution">
    <text evidence="3">The sequence shown here is derived from an EMBL/GenBank/DDBJ whole genome shotgun (WGS) entry which is preliminary data.</text>
</comment>
<dbReference type="EMBL" id="BABT02000054">
    <property type="protein sequence ID" value="GAA95013.1"/>
    <property type="molecule type" value="Genomic_DNA"/>
</dbReference>
<dbReference type="InParanoid" id="G7DWR6"/>
<feature type="transmembrane region" description="Helical" evidence="2">
    <location>
        <begin position="37"/>
        <end position="56"/>
    </location>
</feature>
<dbReference type="STRING" id="764103.G7DWR6"/>
<gene>
    <name evidence="3" type="primary">Mo01668</name>
    <name evidence="3" type="ORF">E5Q_01668</name>
</gene>
<organism evidence="3 4">
    <name type="scientific">Mixia osmundae (strain CBS 9802 / IAM 14324 / JCM 22182 / KY 12970)</name>
    <dbReference type="NCBI Taxonomy" id="764103"/>
    <lineage>
        <taxon>Eukaryota</taxon>
        <taxon>Fungi</taxon>
        <taxon>Dikarya</taxon>
        <taxon>Basidiomycota</taxon>
        <taxon>Pucciniomycotina</taxon>
        <taxon>Mixiomycetes</taxon>
        <taxon>Mixiales</taxon>
        <taxon>Mixiaceae</taxon>
        <taxon>Mixia</taxon>
    </lineage>
</organism>
<keyword evidence="2" id="KW-0472">Membrane</keyword>
<evidence type="ECO:0000313" key="4">
    <source>
        <dbReference type="Proteomes" id="UP000009131"/>
    </source>
</evidence>
<dbReference type="Proteomes" id="UP000009131">
    <property type="component" value="Unassembled WGS sequence"/>
</dbReference>
<reference evidence="3 4" key="2">
    <citation type="journal article" date="2012" name="Open Biol.">
        <title>Characteristics of nucleosomes and linker DNA regions on the genome of the basidiomycete Mixia osmundae revealed by mono- and dinucleosome mapping.</title>
        <authorList>
            <person name="Nishida H."/>
            <person name="Kondo S."/>
            <person name="Matsumoto T."/>
            <person name="Suzuki Y."/>
            <person name="Yoshikawa H."/>
            <person name="Taylor T.D."/>
            <person name="Sugiyama J."/>
        </authorList>
    </citation>
    <scope>NUCLEOTIDE SEQUENCE [LARGE SCALE GENOMIC DNA]</scope>
    <source>
        <strain evidence="4">CBS 9802 / IAM 14324 / JCM 22182 / KY 12970</strain>
    </source>
</reference>
<dbReference type="eggNOG" id="ENOG502S7E3">
    <property type="taxonomic scope" value="Eukaryota"/>
</dbReference>
<evidence type="ECO:0000256" key="2">
    <source>
        <dbReference type="SAM" id="Phobius"/>
    </source>
</evidence>
<feature type="transmembrane region" description="Helical" evidence="2">
    <location>
        <begin position="155"/>
        <end position="178"/>
    </location>
</feature>
<sequence>MSTQPGEDVALDKSSSINSVIASENANAVIDRNTTHYFAFSAATFLILISIPMIFFPRLLSIALGDDLASVEGEGGVLRPLSQLECFFALIAGIAHVALSLMLIIQTGAIPLVTTLSADEGEAMASPFRSPAIAIASGYLGGLAAVCWSHSLRFIAINAAGLTVFGLWSLVFGANLSLNSKGKDKHQSSFPFKNDSAEDRKKA</sequence>
<name>G7DWR6_MIXOS</name>
<feature type="transmembrane region" description="Helical" evidence="2">
    <location>
        <begin position="87"/>
        <end position="110"/>
    </location>
</feature>
<dbReference type="PANTHER" id="PTHR39605">
    <property type="entry name" value="MAJOR FACILITATOR SUPERFAMILY (MFS) PROFILE DOMAIN-CONTAINING PROTEIN"/>
    <property type="match status" value="1"/>
</dbReference>
<keyword evidence="4" id="KW-1185">Reference proteome</keyword>
<keyword evidence="2" id="KW-1133">Transmembrane helix</keyword>
<evidence type="ECO:0000313" key="3">
    <source>
        <dbReference type="EMBL" id="GAA95013.1"/>
    </source>
</evidence>
<reference evidence="3 4" key="1">
    <citation type="journal article" date="2011" name="J. Gen. Appl. Microbiol.">
        <title>Draft genome sequencing of the enigmatic basidiomycete Mixia osmundae.</title>
        <authorList>
            <person name="Nishida H."/>
            <person name="Nagatsuka Y."/>
            <person name="Sugiyama J."/>
        </authorList>
    </citation>
    <scope>NUCLEOTIDE SEQUENCE [LARGE SCALE GENOMIC DNA]</scope>
    <source>
        <strain evidence="4">CBS 9802 / IAM 14324 / JCM 22182 / KY 12970</strain>
    </source>
</reference>
<dbReference type="OMA" id="WYAYASS"/>
<protein>
    <submittedName>
        <fullName evidence="3">Uncharacterized protein</fullName>
    </submittedName>
</protein>
<feature type="region of interest" description="Disordered" evidence="1">
    <location>
        <begin position="180"/>
        <end position="203"/>
    </location>
</feature>
<dbReference type="HOGENOM" id="CLU_116826_0_0_1"/>
<dbReference type="PANTHER" id="PTHR39605:SF1">
    <property type="entry name" value="MAJOR FACILITATOR SUPERFAMILY (MFS) PROFILE DOMAIN-CONTAINING PROTEIN"/>
    <property type="match status" value="1"/>
</dbReference>
<dbReference type="AlphaFoldDB" id="G7DWR6"/>